<sequence>QGILCRAQRKGVCLWHHLMALVVSTL</sequence>
<dbReference type="EMBL" id="UINC01092135">
    <property type="protein sequence ID" value="SVC45463.1"/>
    <property type="molecule type" value="Genomic_DNA"/>
</dbReference>
<accession>A0A382M915</accession>
<feature type="non-terminal residue" evidence="1">
    <location>
        <position position="1"/>
    </location>
</feature>
<protein>
    <submittedName>
        <fullName evidence="1">Uncharacterized protein</fullName>
    </submittedName>
</protein>
<gene>
    <name evidence="1" type="ORF">METZ01_LOCUS298317</name>
</gene>
<evidence type="ECO:0000313" key="1">
    <source>
        <dbReference type="EMBL" id="SVC45463.1"/>
    </source>
</evidence>
<proteinExistence type="predicted"/>
<organism evidence="1">
    <name type="scientific">marine metagenome</name>
    <dbReference type="NCBI Taxonomy" id="408172"/>
    <lineage>
        <taxon>unclassified sequences</taxon>
        <taxon>metagenomes</taxon>
        <taxon>ecological metagenomes</taxon>
    </lineage>
</organism>
<dbReference type="AlphaFoldDB" id="A0A382M915"/>
<name>A0A382M915_9ZZZZ</name>
<reference evidence="1" key="1">
    <citation type="submission" date="2018-05" db="EMBL/GenBank/DDBJ databases">
        <authorList>
            <person name="Lanie J.A."/>
            <person name="Ng W.-L."/>
            <person name="Kazmierczak K.M."/>
            <person name="Andrzejewski T.M."/>
            <person name="Davidsen T.M."/>
            <person name="Wayne K.J."/>
            <person name="Tettelin H."/>
            <person name="Glass J.I."/>
            <person name="Rusch D."/>
            <person name="Podicherti R."/>
            <person name="Tsui H.-C.T."/>
            <person name="Winkler M.E."/>
        </authorList>
    </citation>
    <scope>NUCLEOTIDE SEQUENCE</scope>
</reference>